<dbReference type="Pfam" id="PF23999">
    <property type="entry name" value="CUSTOS"/>
    <property type="match status" value="1"/>
</dbReference>
<evidence type="ECO:0000256" key="3">
    <source>
        <dbReference type="ARBA" id="ARBA00013465"/>
    </source>
</evidence>
<feature type="region of interest" description="Disordered" evidence="7">
    <location>
        <begin position="1"/>
        <end position="36"/>
    </location>
</feature>
<dbReference type="PANTHER" id="PTHR14482:SF0">
    <property type="entry name" value="PROTEIN CUSTOS"/>
    <property type="match status" value="1"/>
</dbReference>
<evidence type="ECO:0000256" key="2">
    <source>
        <dbReference type="ARBA" id="ARBA00008632"/>
    </source>
</evidence>
<keyword evidence="9" id="KW-1185">Reference proteome</keyword>
<reference evidence="8" key="1">
    <citation type="submission" date="2025-08" db="UniProtKB">
        <authorList>
            <consortium name="Ensembl"/>
        </authorList>
    </citation>
    <scope>IDENTIFICATION</scope>
</reference>
<dbReference type="PANTHER" id="PTHR14482">
    <property type="entry name" value="CHROMOSOME 12 ORF 43 HOMOLOG"/>
    <property type="match status" value="1"/>
</dbReference>
<feature type="region of interest" description="Disordered" evidence="7">
    <location>
        <begin position="150"/>
        <end position="214"/>
    </location>
</feature>
<sequence>SHSGAANNQLPTSHPSLRHKVDEHEPDGNELQTTPEFQTHVAKKWEVLLGRVITISQLVKEPRKAEVQKVTSEDDCFCLFFTSILESAEKEASAKPHRKWQPSISSKDSDQEWQWYREAVVLASDILQESALHGPSKKKAKKVAGVDCAVAASTSTPTSTTREAMVQKQEKEPGELTGEHVPLGTEKKKRKKKAKKACEPSPLPPAKSAAAEPTDCPLSPIYGQRAQLAPRTRCPLRVRHFQAPPLSLQVQGIGWQVQTLPVRCWL</sequence>
<dbReference type="GO" id="GO:0016055">
    <property type="term" value="P:Wnt signaling pathway"/>
    <property type="evidence" value="ECO:0007669"/>
    <property type="project" value="UniProtKB-KW"/>
</dbReference>
<comment type="similarity">
    <text evidence="2">Belongs to the CUSTOS family.</text>
</comment>
<reference evidence="8" key="2">
    <citation type="submission" date="2025-09" db="UniProtKB">
        <authorList>
            <consortium name="Ensembl"/>
        </authorList>
    </citation>
    <scope>IDENTIFICATION</scope>
</reference>
<keyword evidence="5" id="KW-0879">Wnt signaling pathway</keyword>
<dbReference type="GO" id="GO:0060061">
    <property type="term" value="P:Spemann organizer formation"/>
    <property type="evidence" value="ECO:0007669"/>
    <property type="project" value="TreeGrafter"/>
</dbReference>
<accession>A0A8C8Z734</accession>
<dbReference type="Ensembl" id="ENSPSMT00000014687.1">
    <property type="protein sequence ID" value="ENSPSMP00000012596.1"/>
    <property type="gene ID" value="ENSPSMG00000009091.1"/>
</dbReference>
<evidence type="ECO:0000256" key="6">
    <source>
        <dbReference type="ARBA" id="ARBA00023242"/>
    </source>
</evidence>
<dbReference type="GO" id="GO:0005635">
    <property type="term" value="C:nuclear envelope"/>
    <property type="evidence" value="ECO:0007669"/>
    <property type="project" value="UniProtKB-SubCell"/>
</dbReference>
<dbReference type="GeneTree" id="ENSGT00390000010771"/>
<name>A0A8C8Z734_PROSS</name>
<feature type="compositionally biased region" description="Polar residues" evidence="7">
    <location>
        <begin position="1"/>
        <end position="15"/>
    </location>
</feature>
<dbReference type="Proteomes" id="UP000694414">
    <property type="component" value="Unplaced"/>
</dbReference>
<evidence type="ECO:0000313" key="9">
    <source>
        <dbReference type="Proteomes" id="UP000694414"/>
    </source>
</evidence>
<evidence type="ECO:0000256" key="7">
    <source>
        <dbReference type="SAM" id="MobiDB-lite"/>
    </source>
</evidence>
<organism evidence="8 9">
    <name type="scientific">Prolemur simus</name>
    <name type="common">Greater bamboo lemur</name>
    <name type="synonym">Hapalemur simus</name>
    <dbReference type="NCBI Taxonomy" id="1328070"/>
    <lineage>
        <taxon>Eukaryota</taxon>
        <taxon>Metazoa</taxon>
        <taxon>Chordata</taxon>
        <taxon>Craniata</taxon>
        <taxon>Vertebrata</taxon>
        <taxon>Euteleostomi</taxon>
        <taxon>Mammalia</taxon>
        <taxon>Eutheria</taxon>
        <taxon>Euarchontoglires</taxon>
        <taxon>Primates</taxon>
        <taxon>Strepsirrhini</taxon>
        <taxon>Lemuriformes</taxon>
        <taxon>Lemuridae</taxon>
        <taxon>Prolemur</taxon>
    </lineage>
</organism>
<evidence type="ECO:0000256" key="4">
    <source>
        <dbReference type="ARBA" id="ARBA00022473"/>
    </source>
</evidence>
<comment type="subcellular location">
    <subcellularLocation>
        <location evidence="1">Nucleus envelope</location>
    </subcellularLocation>
</comment>
<evidence type="ECO:0000256" key="5">
    <source>
        <dbReference type="ARBA" id="ARBA00022687"/>
    </source>
</evidence>
<evidence type="ECO:0000256" key="1">
    <source>
        <dbReference type="ARBA" id="ARBA00004259"/>
    </source>
</evidence>
<dbReference type="InterPro" id="IPR026694">
    <property type="entry name" value="CUSTOS"/>
</dbReference>
<keyword evidence="6" id="KW-0539">Nucleus</keyword>
<evidence type="ECO:0000313" key="8">
    <source>
        <dbReference type="Ensembl" id="ENSPSMP00000012596.1"/>
    </source>
</evidence>
<feature type="compositionally biased region" description="Basic and acidic residues" evidence="7">
    <location>
        <begin position="168"/>
        <end position="178"/>
    </location>
</feature>
<protein>
    <recommendedName>
        <fullName evidence="3">Protein CUSTOS</fullName>
    </recommendedName>
</protein>
<keyword evidence="4" id="KW-0217">Developmental protein</keyword>
<dbReference type="AlphaFoldDB" id="A0A8C8Z734"/>
<proteinExistence type="inferred from homology"/>
<dbReference type="GO" id="GO:0030178">
    <property type="term" value="P:negative regulation of Wnt signaling pathway"/>
    <property type="evidence" value="ECO:0007669"/>
    <property type="project" value="TreeGrafter"/>
</dbReference>